<keyword evidence="10" id="KW-1185">Reference proteome</keyword>
<gene>
    <name evidence="9" type="ORF">JKJ07_23910</name>
</gene>
<evidence type="ECO:0000259" key="8">
    <source>
        <dbReference type="PROSITE" id="PS50850"/>
    </source>
</evidence>
<evidence type="ECO:0000313" key="9">
    <source>
        <dbReference type="EMBL" id="MBL7257348.1"/>
    </source>
</evidence>
<dbReference type="InterPro" id="IPR050171">
    <property type="entry name" value="MFS_Transporters"/>
</dbReference>
<feature type="transmembrane region" description="Helical" evidence="7">
    <location>
        <begin position="85"/>
        <end position="104"/>
    </location>
</feature>
<dbReference type="InterPro" id="IPR005829">
    <property type="entry name" value="Sugar_transporter_CS"/>
</dbReference>
<keyword evidence="6 7" id="KW-0472">Membrane</keyword>
<dbReference type="Proteomes" id="UP000598996">
    <property type="component" value="Unassembled WGS sequence"/>
</dbReference>
<dbReference type="Pfam" id="PF07690">
    <property type="entry name" value="MFS_1"/>
    <property type="match status" value="1"/>
</dbReference>
<feature type="transmembrane region" description="Helical" evidence="7">
    <location>
        <begin position="378"/>
        <end position="395"/>
    </location>
</feature>
<dbReference type="PROSITE" id="PS00216">
    <property type="entry name" value="SUGAR_TRANSPORT_1"/>
    <property type="match status" value="1"/>
</dbReference>
<evidence type="ECO:0000256" key="5">
    <source>
        <dbReference type="ARBA" id="ARBA00022989"/>
    </source>
</evidence>
<reference evidence="9 10" key="1">
    <citation type="submission" date="2021-01" db="EMBL/GenBank/DDBJ databases">
        <title>Actinoplanes sp. nov. LDG1-01 isolated from lichen.</title>
        <authorList>
            <person name="Saeng-In P."/>
            <person name="Phongsopitanun W."/>
            <person name="Kanchanasin P."/>
            <person name="Yuki M."/>
            <person name="Kudo T."/>
            <person name="Ohkuma M."/>
            <person name="Tanasupawat S."/>
        </authorList>
    </citation>
    <scope>NUCLEOTIDE SEQUENCE [LARGE SCALE GENOMIC DNA]</scope>
    <source>
        <strain evidence="9 10">LDG1-01</strain>
    </source>
</reference>
<dbReference type="InterPro" id="IPR020846">
    <property type="entry name" value="MFS_dom"/>
</dbReference>
<comment type="subcellular location">
    <subcellularLocation>
        <location evidence="1">Cell membrane</location>
        <topology evidence="1">Multi-pass membrane protein</topology>
    </subcellularLocation>
</comment>
<feature type="transmembrane region" description="Helical" evidence="7">
    <location>
        <begin position="174"/>
        <end position="192"/>
    </location>
</feature>
<dbReference type="InterPro" id="IPR036259">
    <property type="entry name" value="MFS_trans_sf"/>
</dbReference>
<dbReference type="EMBL" id="JAENHO010000006">
    <property type="protein sequence ID" value="MBL7257348.1"/>
    <property type="molecule type" value="Genomic_DNA"/>
</dbReference>
<protein>
    <submittedName>
        <fullName evidence="9">MFS transporter</fullName>
    </submittedName>
</protein>
<accession>A0ABS1VRK2</accession>
<feature type="transmembrane region" description="Helical" evidence="7">
    <location>
        <begin position="253"/>
        <end position="273"/>
    </location>
</feature>
<dbReference type="SUPFAM" id="SSF103473">
    <property type="entry name" value="MFS general substrate transporter"/>
    <property type="match status" value="1"/>
</dbReference>
<keyword evidence="3" id="KW-1003">Cell membrane</keyword>
<evidence type="ECO:0000256" key="3">
    <source>
        <dbReference type="ARBA" id="ARBA00022475"/>
    </source>
</evidence>
<feature type="transmembrane region" description="Helical" evidence="7">
    <location>
        <begin position="310"/>
        <end position="339"/>
    </location>
</feature>
<keyword evidence="5 7" id="KW-1133">Transmembrane helix</keyword>
<dbReference type="InterPro" id="IPR011701">
    <property type="entry name" value="MFS"/>
</dbReference>
<name>A0ABS1VRK2_9ACTN</name>
<keyword evidence="4 7" id="KW-0812">Transmembrane</keyword>
<dbReference type="RefSeq" id="WP_202993917.1">
    <property type="nucleotide sequence ID" value="NZ_JAENHO010000006.1"/>
</dbReference>
<feature type="transmembrane region" description="Helical" evidence="7">
    <location>
        <begin position="51"/>
        <end position="73"/>
    </location>
</feature>
<dbReference type="Gene3D" id="1.20.1250.20">
    <property type="entry name" value="MFS general substrate transporter like domains"/>
    <property type="match status" value="1"/>
</dbReference>
<evidence type="ECO:0000256" key="7">
    <source>
        <dbReference type="SAM" id="Phobius"/>
    </source>
</evidence>
<feature type="transmembrane region" description="Helical" evidence="7">
    <location>
        <begin position="346"/>
        <end position="372"/>
    </location>
</feature>
<keyword evidence="2" id="KW-0813">Transport</keyword>
<evidence type="ECO:0000256" key="6">
    <source>
        <dbReference type="ARBA" id="ARBA00023136"/>
    </source>
</evidence>
<feature type="transmembrane region" description="Helical" evidence="7">
    <location>
        <begin position="222"/>
        <end position="241"/>
    </location>
</feature>
<organism evidence="9 10">
    <name type="scientific">Paractinoplanes lichenicola</name>
    <dbReference type="NCBI Taxonomy" id="2802976"/>
    <lineage>
        <taxon>Bacteria</taxon>
        <taxon>Bacillati</taxon>
        <taxon>Actinomycetota</taxon>
        <taxon>Actinomycetes</taxon>
        <taxon>Micromonosporales</taxon>
        <taxon>Micromonosporaceae</taxon>
        <taxon>Paractinoplanes</taxon>
    </lineage>
</organism>
<evidence type="ECO:0000256" key="4">
    <source>
        <dbReference type="ARBA" id="ARBA00022692"/>
    </source>
</evidence>
<dbReference type="PANTHER" id="PTHR23517:SF13">
    <property type="entry name" value="MAJOR FACILITATOR SUPERFAMILY MFS_1"/>
    <property type="match status" value="1"/>
</dbReference>
<feature type="transmembrane region" description="Helical" evidence="7">
    <location>
        <begin position="285"/>
        <end position="304"/>
    </location>
</feature>
<dbReference type="PROSITE" id="PS50850">
    <property type="entry name" value="MFS"/>
    <property type="match status" value="1"/>
</dbReference>
<comment type="caution">
    <text evidence="9">The sequence shown here is derived from an EMBL/GenBank/DDBJ whole genome shotgun (WGS) entry which is preliminary data.</text>
</comment>
<evidence type="ECO:0000256" key="2">
    <source>
        <dbReference type="ARBA" id="ARBA00022448"/>
    </source>
</evidence>
<evidence type="ECO:0000256" key="1">
    <source>
        <dbReference type="ARBA" id="ARBA00004651"/>
    </source>
</evidence>
<feature type="transmembrane region" description="Helical" evidence="7">
    <location>
        <begin position="144"/>
        <end position="168"/>
    </location>
</feature>
<sequence length="402" mass="40023">MTTLAEPALRNRRLSRPVAFAAIAAIFVTFAAASAAPSPLYVVYQHLWGFSATTLTVIFAVYVVGLIGSLVMLGALSDHIGRRPVLAAAIGLEAVSLILFLTAGDVSILLLARLLQGIATGAAMTTLGAALVDLNPPHAPGRAGLINGIAPVAGLAIGALGCGALVQYGPSPTHFVWALLLAGMLLAAIVVARIPETSARRPGAAASLAPRLGVPARLRADVLALVPIIVASWAIGGLYLSLGPSVAAGVFDLSSHLIGGLVVTLLCGTGALTSYGLRNVATKKVLTIAGSLLTVGAVISVIGLELGSAVLAAGGTVVSGVGFGASALASFGTLAVLAAPHERGELFAVALVIAYVAFSVPAVIAGFAATSAGLHDTALVYGLVVAALGAVALVAQRIRTNG</sequence>
<proteinExistence type="predicted"/>
<feature type="transmembrane region" description="Helical" evidence="7">
    <location>
        <begin position="110"/>
        <end position="132"/>
    </location>
</feature>
<feature type="domain" description="Major facilitator superfamily (MFS) profile" evidence="8">
    <location>
        <begin position="18"/>
        <end position="401"/>
    </location>
</feature>
<evidence type="ECO:0000313" key="10">
    <source>
        <dbReference type="Proteomes" id="UP000598996"/>
    </source>
</evidence>
<dbReference type="PANTHER" id="PTHR23517">
    <property type="entry name" value="RESISTANCE PROTEIN MDTM, PUTATIVE-RELATED-RELATED"/>
    <property type="match status" value="1"/>
</dbReference>